<evidence type="ECO:0000256" key="7">
    <source>
        <dbReference type="ARBA" id="ARBA00022741"/>
    </source>
</evidence>
<dbReference type="GO" id="GO:0005634">
    <property type="term" value="C:nucleus"/>
    <property type="evidence" value="ECO:0007669"/>
    <property type="project" value="TreeGrafter"/>
</dbReference>
<keyword evidence="7 10" id="KW-0547">Nucleotide-binding</keyword>
<dbReference type="Gene3D" id="3.30.200.110">
    <property type="entry name" value="Inositol-pentakisphosphate 2-kinase, N-lobe"/>
    <property type="match status" value="1"/>
</dbReference>
<keyword evidence="9 10" id="KW-0067">ATP-binding</keyword>
<evidence type="ECO:0000256" key="4">
    <source>
        <dbReference type="ARBA" id="ARBA00012023"/>
    </source>
</evidence>
<comment type="function">
    <text evidence="2">Has kinase activity and phosphorylates inositol-1,3,4,5,6-pentakisphosphate (Ins(1,3,4,5,6)P5) to produce 1,2,3,4,5,6-hexakisphosphate (InsP6), also known as phytate.</text>
</comment>
<gene>
    <name evidence="11" type="ORF">CANTEDRAFT_107882</name>
</gene>
<comment type="catalytic activity">
    <reaction evidence="1 10">
        <text>1D-myo-inositol 1,3,4,5,6-pentakisphosphate + ATP = 1D-myo-inositol hexakisphosphate + ADP + H(+)</text>
        <dbReference type="Rhea" id="RHEA:20313"/>
        <dbReference type="ChEBI" id="CHEBI:15378"/>
        <dbReference type="ChEBI" id="CHEBI:30616"/>
        <dbReference type="ChEBI" id="CHEBI:57733"/>
        <dbReference type="ChEBI" id="CHEBI:58130"/>
        <dbReference type="ChEBI" id="CHEBI:456216"/>
        <dbReference type="EC" id="2.7.1.158"/>
    </reaction>
</comment>
<evidence type="ECO:0000256" key="9">
    <source>
        <dbReference type="ARBA" id="ARBA00022840"/>
    </source>
</evidence>
<accession>G3BB64</accession>
<comment type="function">
    <text evidence="10">Phosphorylates Ins(1,3,4,5,6)P5 at position 2 to form Ins(1,2,3,4,5,6)P6 (InsP6 or phytate).</text>
</comment>
<evidence type="ECO:0000256" key="2">
    <source>
        <dbReference type="ARBA" id="ARBA00003979"/>
    </source>
</evidence>
<dbReference type="GO" id="GO:0035299">
    <property type="term" value="F:inositol-1,3,4,5,6-pentakisphosphate 2-kinase activity"/>
    <property type="evidence" value="ECO:0007669"/>
    <property type="project" value="UniProtKB-EC"/>
</dbReference>
<proteinExistence type="inferred from homology"/>
<keyword evidence="12" id="KW-1185">Reference proteome</keyword>
<evidence type="ECO:0000256" key="1">
    <source>
        <dbReference type="ARBA" id="ARBA00001774"/>
    </source>
</evidence>
<comment type="similarity">
    <text evidence="3">Belongs to the IPK1 type 1 family.</text>
</comment>
<dbReference type="PANTHER" id="PTHR14456:SF2">
    <property type="entry name" value="INOSITOL-PENTAKISPHOSPHATE 2-KINASE"/>
    <property type="match status" value="1"/>
</dbReference>
<keyword evidence="6 10" id="KW-0808">Transferase</keyword>
<dbReference type="InterPro" id="IPR043001">
    <property type="entry name" value="IP5_2-K_N_lobe"/>
</dbReference>
<dbReference type="eggNOG" id="ENOG502S7VH">
    <property type="taxonomic scope" value="Eukaryota"/>
</dbReference>
<dbReference type="STRING" id="590646.G3BB64"/>
<evidence type="ECO:0000256" key="10">
    <source>
        <dbReference type="RuleBase" id="RU364126"/>
    </source>
</evidence>
<comment type="domain">
    <text evidence="10">The EXKPK motif is conserved in inositol-pentakisphosphate 2-kinases of both family 1 and 2.</text>
</comment>
<sequence>MEISKLTSPQEWKYFAKGNANILFEYTGSNDYLRHKLLRLRLLKEDDQYISTCELYDFIELRCKHLFPEMIIDIQLVVLTGEFVHNLDSNGHKMMIQERYGLLLPNILEGENNKQALSKNCNLYFDDQFNAITLELKPKWLYDNKNNNYCRTCSLNQLRGFERHFCPLDFLYPEALQEGLDDVFKAVPDDLVQQIQKNIPVKQLFMQYLQSPKNVFQKLKQYQKINDKNDLIENLTSPNDVSVNLWLVMTLRDVGLFLKFEKYDRNNNIHNSHNNVNNLITIDNGKYLLTSNIYDLDLKSKSKYKHWLNIEHQLQPIYNSSNPTWRYCIKR</sequence>
<evidence type="ECO:0000313" key="12">
    <source>
        <dbReference type="Proteomes" id="UP000000707"/>
    </source>
</evidence>
<reference evidence="11 12" key="1">
    <citation type="journal article" date="2011" name="Proc. Natl. Acad. Sci. U.S.A.">
        <title>Comparative genomics of xylose-fermenting fungi for enhanced biofuel production.</title>
        <authorList>
            <person name="Wohlbach D.J."/>
            <person name="Kuo A."/>
            <person name="Sato T.K."/>
            <person name="Potts K.M."/>
            <person name="Salamov A.A."/>
            <person name="LaButti K.M."/>
            <person name="Sun H."/>
            <person name="Clum A."/>
            <person name="Pangilinan J.L."/>
            <person name="Lindquist E.A."/>
            <person name="Lucas S."/>
            <person name="Lapidus A."/>
            <person name="Jin M."/>
            <person name="Gunawan C."/>
            <person name="Balan V."/>
            <person name="Dale B.E."/>
            <person name="Jeffries T.W."/>
            <person name="Zinkel R."/>
            <person name="Barry K.W."/>
            <person name="Grigoriev I.V."/>
            <person name="Gasch A.P."/>
        </authorList>
    </citation>
    <scope>NUCLEOTIDE SEQUENCE [LARGE SCALE GENOMIC DNA]</scope>
    <source>
        <strain evidence="12">ATCC 10573 / BCRC 21748 / CBS 615 / JCM 9827 / NBRC 10315 / NRRL Y-1498 / VKM Y-70</strain>
    </source>
</reference>
<dbReference type="EMBL" id="GL996527">
    <property type="protein sequence ID" value="EGV61496.1"/>
    <property type="molecule type" value="Genomic_DNA"/>
</dbReference>
<organism evidence="12">
    <name type="scientific">Candida tenuis (strain ATCC 10573 / BCRC 21748 / CBS 615 / JCM 9827 / NBRC 10315 / NRRL Y-1498 / VKM Y-70)</name>
    <name type="common">Yeast</name>
    <name type="synonym">Yamadazyma tenuis</name>
    <dbReference type="NCBI Taxonomy" id="590646"/>
    <lineage>
        <taxon>Eukaryota</taxon>
        <taxon>Fungi</taxon>
        <taxon>Dikarya</taxon>
        <taxon>Ascomycota</taxon>
        <taxon>Saccharomycotina</taxon>
        <taxon>Pichiomycetes</taxon>
        <taxon>Debaryomycetaceae</taxon>
        <taxon>Yamadazyma</taxon>
    </lineage>
</organism>
<protein>
    <recommendedName>
        <fullName evidence="5 10">Inositol-pentakisphosphate 2-kinase</fullName>
        <ecNumber evidence="4 10">2.7.1.158</ecNumber>
    </recommendedName>
</protein>
<dbReference type="OrthoDB" id="1856718at2759"/>
<evidence type="ECO:0000256" key="5">
    <source>
        <dbReference type="ARBA" id="ARBA00014846"/>
    </source>
</evidence>
<evidence type="ECO:0000256" key="6">
    <source>
        <dbReference type="ARBA" id="ARBA00022679"/>
    </source>
</evidence>
<dbReference type="GO" id="GO:0032958">
    <property type="term" value="P:inositol phosphate biosynthetic process"/>
    <property type="evidence" value="ECO:0007669"/>
    <property type="project" value="TreeGrafter"/>
</dbReference>
<name>G3BB64_CANTC</name>
<keyword evidence="8 10" id="KW-0418">Kinase</keyword>
<dbReference type="Proteomes" id="UP000000707">
    <property type="component" value="Unassembled WGS sequence"/>
</dbReference>
<dbReference type="AlphaFoldDB" id="G3BB64"/>
<evidence type="ECO:0000313" key="11">
    <source>
        <dbReference type="EMBL" id="EGV61496.1"/>
    </source>
</evidence>
<dbReference type="HOGENOM" id="CLU_046294_1_0_1"/>
<dbReference type="Pfam" id="PF06090">
    <property type="entry name" value="Ins_P5_2-kin"/>
    <property type="match status" value="1"/>
</dbReference>
<dbReference type="GO" id="GO:0005524">
    <property type="term" value="F:ATP binding"/>
    <property type="evidence" value="ECO:0007669"/>
    <property type="project" value="UniProtKB-KW"/>
</dbReference>
<evidence type="ECO:0000256" key="3">
    <source>
        <dbReference type="ARBA" id="ARBA00008305"/>
    </source>
</evidence>
<evidence type="ECO:0000256" key="8">
    <source>
        <dbReference type="ARBA" id="ARBA00022777"/>
    </source>
</evidence>
<dbReference type="PANTHER" id="PTHR14456">
    <property type="entry name" value="INOSITOL POLYPHOSPHATE KINASE 1"/>
    <property type="match status" value="1"/>
</dbReference>
<dbReference type="EC" id="2.7.1.158" evidence="4 10"/>
<dbReference type="InterPro" id="IPR009286">
    <property type="entry name" value="Ins_P5_2-kin"/>
</dbReference>